<dbReference type="GO" id="GO:0047555">
    <property type="term" value="F:3',5'-cyclic-GMP phosphodiesterase activity"/>
    <property type="evidence" value="ECO:0007669"/>
    <property type="project" value="TreeGrafter"/>
</dbReference>
<dbReference type="STRING" id="1314782.A0A165T9Q6"/>
<name>A0A165T9Q6_9AGAM</name>
<dbReference type="PANTHER" id="PTHR28283:SF1">
    <property type="entry name" value="3',5'-CYCLIC-NUCLEOTIDE PHOSPHODIESTERASE 1"/>
    <property type="match status" value="1"/>
</dbReference>
<reference evidence="1 2" key="1">
    <citation type="journal article" date="2016" name="Mol. Biol. Evol.">
        <title>Comparative Genomics of Early-Diverging Mushroom-Forming Fungi Provides Insights into the Origins of Lignocellulose Decay Capabilities.</title>
        <authorList>
            <person name="Nagy L.G."/>
            <person name="Riley R."/>
            <person name="Tritt A."/>
            <person name="Adam C."/>
            <person name="Daum C."/>
            <person name="Floudas D."/>
            <person name="Sun H."/>
            <person name="Yadav J.S."/>
            <person name="Pangilinan J."/>
            <person name="Larsson K.H."/>
            <person name="Matsuura K."/>
            <person name="Barry K."/>
            <person name="Labutti K."/>
            <person name="Kuo R."/>
            <person name="Ohm R.A."/>
            <person name="Bhattacharya S.S."/>
            <person name="Shirouzu T."/>
            <person name="Yoshinaga Y."/>
            <person name="Martin F.M."/>
            <person name="Grigoriev I.V."/>
            <person name="Hibbett D.S."/>
        </authorList>
    </citation>
    <scope>NUCLEOTIDE SEQUENCE [LARGE SCALE GENOMIC DNA]</scope>
    <source>
        <strain evidence="1 2">HHB14362 ss-1</strain>
    </source>
</reference>
<dbReference type="Proteomes" id="UP000076761">
    <property type="component" value="Unassembled WGS sequence"/>
</dbReference>
<evidence type="ECO:0000313" key="2">
    <source>
        <dbReference type="Proteomes" id="UP000076761"/>
    </source>
</evidence>
<dbReference type="CDD" id="cd07735">
    <property type="entry name" value="class_II_PDE_MBL-fold"/>
    <property type="match status" value="1"/>
</dbReference>
<proteinExistence type="predicted"/>
<dbReference type="PRINTS" id="PR00388">
    <property type="entry name" value="PDIESTERASE2"/>
</dbReference>
<dbReference type="SUPFAM" id="SSF56281">
    <property type="entry name" value="Metallo-hydrolase/oxidoreductase"/>
    <property type="match status" value="1"/>
</dbReference>
<accession>A0A165T9Q6</accession>
<protein>
    <submittedName>
        <fullName evidence="1">Cyclic-AMP phosphodiesterase</fullName>
    </submittedName>
</protein>
<dbReference type="Gene3D" id="3.60.15.10">
    <property type="entry name" value="Ribonuclease Z/Hydroxyacylglutathione hydrolase-like"/>
    <property type="match status" value="1"/>
</dbReference>
<dbReference type="GO" id="GO:0004115">
    <property type="term" value="F:3',5'-cyclic-AMP phosphodiesterase activity"/>
    <property type="evidence" value="ECO:0007669"/>
    <property type="project" value="InterPro"/>
</dbReference>
<evidence type="ECO:0000313" key="1">
    <source>
        <dbReference type="EMBL" id="KZT26354.1"/>
    </source>
</evidence>
<dbReference type="EMBL" id="KV425567">
    <property type="protein sequence ID" value="KZT26354.1"/>
    <property type="molecule type" value="Genomic_DNA"/>
</dbReference>
<organism evidence="1 2">
    <name type="scientific">Neolentinus lepideus HHB14362 ss-1</name>
    <dbReference type="NCBI Taxonomy" id="1314782"/>
    <lineage>
        <taxon>Eukaryota</taxon>
        <taxon>Fungi</taxon>
        <taxon>Dikarya</taxon>
        <taxon>Basidiomycota</taxon>
        <taxon>Agaricomycotina</taxon>
        <taxon>Agaricomycetes</taxon>
        <taxon>Gloeophyllales</taxon>
        <taxon>Gloeophyllaceae</taxon>
        <taxon>Neolentinus</taxon>
    </lineage>
</organism>
<dbReference type="InParanoid" id="A0A165T9Q6"/>
<keyword evidence="2" id="KW-1185">Reference proteome</keyword>
<dbReference type="FunCoup" id="A0A165T9Q6">
    <property type="interactions" value="48"/>
</dbReference>
<dbReference type="GO" id="GO:0006198">
    <property type="term" value="P:cAMP catabolic process"/>
    <property type="evidence" value="ECO:0007669"/>
    <property type="project" value="InterPro"/>
</dbReference>
<dbReference type="OrthoDB" id="258495at2759"/>
<dbReference type="Pfam" id="PF02112">
    <property type="entry name" value="PDEase_II"/>
    <property type="match status" value="1"/>
</dbReference>
<sequence>MHAFDMVVLGSGGGPDETNLSGYLLKSHESSWEAGIIALEAGSGIGALARILDRCPETFGRPDSSMLGKDDERCRYSAYDIYSLIKCFLVTHAHLDHISSLVLSAGSVGGPRKLVYGSLQTLKDVERIFNGRLWPDLASWDEMEESCRLFLPHQEQYQSITTGVAVLMMPLNHGCGQDMAGVYDSTAYFIRHTTLNREFLFFGDVEPDSLARLPRNKHVWERAASKVGKTLDSIFIECSWPSSRSDETLYGHLNPQHLLAELKVLATEVVKHRREDCSDQDSFRDLDFPKLRKQRRVVAPRLGSPDSLHDALKGLRIYITHCKARLGRFTPKPIHLEIADQVRALVNRDNLGAEVIPVEQGMVISFRASLCLLVPSILYS</sequence>
<dbReference type="PANTHER" id="PTHR28283">
    <property type="entry name" value="3',5'-CYCLIC-NUCLEOTIDE PHOSPHODIESTERASE 1"/>
    <property type="match status" value="1"/>
</dbReference>
<dbReference type="GO" id="GO:1902660">
    <property type="term" value="P:negative regulation of glucose mediated signaling pathway"/>
    <property type="evidence" value="ECO:0007669"/>
    <property type="project" value="TreeGrafter"/>
</dbReference>
<dbReference type="AlphaFoldDB" id="A0A165T9Q6"/>
<gene>
    <name evidence="1" type="ORF">NEOLEDRAFT_1155847</name>
</gene>
<dbReference type="InterPro" id="IPR000396">
    <property type="entry name" value="Pdiesterase2"/>
</dbReference>
<dbReference type="InterPro" id="IPR036866">
    <property type="entry name" value="RibonucZ/Hydroxyglut_hydro"/>
</dbReference>